<dbReference type="RefSeq" id="WP_146962915.1">
    <property type="nucleotide sequence ID" value="NZ_CP042467.1"/>
</dbReference>
<dbReference type="OrthoDB" id="263516at2"/>
<accession>A0A5B8XUR6</accession>
<evidence type="ECO:0000313" key="3">
    <source>
        <dbReference type="Proteomes" id="UP000321595"/>
    </source>
</evidence>
<evidence type="ECO:0000256" key="1">
    <source>
        <dbReference type="SAM" id="SignalP"/>
    </source>
</evidence>
<dbReference type="KEGG" id="bbae:FRD01_21060"/>
<keyword evidence="1" id="KW-0732">Signal</keyword>
<organism evidence="2 3">
    <name type="scientific">Microvenator marinus</name>
    <dbReference type="NCBI Taxonomy" id="2600177"/>
    <lineage>
        <taxon>Bacteria</taxon>
        <taxon>Deltaproteobacteria</taxon>
        <taxon>Bradymonadales</taxon>
        <taxon>Microvenatoraceae</taxon>
        <taxon>Microvenator</taxon>
    </lineage>
</organism>
<reference evidence="2 3" key="1">
    <citation type="submission" date="2019-08" db="EMBL/GenBank/DDBJ databases">
        <authorList>
            <person name="Liang Q."/>
        </authorList>
    </citation>
    <scope>NUCLEOTIDE SEQUENCE [LARGE SCALE GENOMIC DNA]</scope>
    <source>
        <strain evidence="2 3">V1718</strain>
    </source>
</reference>
<dbReference type="EMBL" id="CP042467">
    <property type="protein sequence ID" value="QED29682.1"/>
    <property type="molecule type" value="Genomic_DNA"/>
</dbReference>
<dbReference type="Proteomes" id="UP000321595">
    <property type="component" value="Chromosome"/>
</dbReference>
<sequence>MKIRELLVVLSLLVPAASVAQTAPDKTLSESENELLKTADEIAVSVGEFRGLKTLAPIKKGIKERSELREVLLQKLNEGVSDDDIAAEGKVYKRLGLVPQDLNYKEMLLDVLTEQIAGFYDQKTKELYVMRGIPMSLQRPAMAHELFHAIQDQHFSIDTLQAPFTALENGDYVLARGALIEGDATIVMIDFALFESNGLEPGKSIVDNPMVAGMLKTMSFENLSALESLGGAPPAAEEGEEAPTYEGSALAKAPAVFREMLMFPYFAGMRFVVAARIGRTWKDVDAIYQNPPSSTEHILHPEKYFAGDEPTFLEFNADAALPEHTKIYNTVMGEFMARLFFKEHLGDADETFVNAAKGWGGDRLIAYEKDGKTITVQVTNFDSWKDAEEYRDALTMAVKKRFPEIKTNQIQGEYGEAYCFLNGDERIYVERWGDLVLHIEGTPTDSASGRELDETTSKIREEVYSTLKRSKLSEEVARLKAK</sequence>
<dbReference type="AlphaFoldDB" id="A0A5B8XUR6"/>
<evidence type="ECO:0000313" key="2">
    <source>
        <dbReference type="EMBL" id="QED29682.1"/>
    </source>
</evidence>
<name>A0A5B8XUR6_9DELT</name>
<feature type="signal peptide" evidence="1">
    <location>
        <begin position="1"/>
        <end position="20"/>
    </location>
</feature>
<protein>
    <submittedName>
        <fullName evidence="2">Uncharacterized protein</fullName>
    </submittedName>
</protein>
<keyword evidence="3" id="KW-1185">Reference proteome</keyword>
<gene>
    <name evidence="2" type="ORF">FRD01_21060</name>
</gene>
<feature type="chain" id="PRO_5022977708" evidence="1">
    <location>
        <begin position="21"/>
        <end position="482"/>
    </location>
</feature>
<proteinExistence type="predicted"/>